<dbReference type="InParanoid" id="A0A3N4M4P3"/>
<name>A0A3N4M4P3_9PEZI</name>
<dbReference type="STRING" id="1051890.A0A3N4M4P3"/>
<dbReference type="AlphaFoldDB" id="A0A3N4M4P3"/>
<dbReference type="PANTHER" id="PTHR28054">
    <property type="entry name" value="RNA POLYMERASE I-SPECIFIC TRANSCRIPTION INITIATION FACTOR RRN10"/>
    <property type="match status" value="1"/>
</dbReference>
<reference evidence="2 3" key="1">
    <citation type="journal article" date="2018" name="Nat. Ecol. Evol.">
        <title>Pezizomycetes genomes reveal the molecular basis of ectomycorrhizal truffle lifestyle.</title>
        <authorList>
            <person name="Murat C."/>
            <person name="Payen T."/>
            <person name="Noel B."/>
            <person name="Kuo A."/>
            <person name="Morin E."/>
            <person name="Chen J."/>
            <person name="Kohler A."/>
            <person name="Krizsan K."/>
            <person name="Balestrini R."/>
            <person name="Da Silva C."/>
            <person name="Montanini B."/>
            <person name="Hainaut M."/>
            <person name="Levati E."/>
            <person name="Barry K.W."/>
            <person name="Belfiori B."/>
            <person name="Cichocki N."/>
            <person name="Clum A."/>
            <person name="Dockter R.B."/>
            <person name="Fauchery L."/>
            <person name="Guy J."/>
            <person name="Iotti M."/>
            <person name="Le Tacon F."/>
            <person name="Lindquist E.A."/>
            <person name="Lipzen A."/>
            <person name="Malagnac F."/>
            <person name="Mello A."/>
            <person name="Molinier V."/>
            <person name="Miyauchi S."/>
            <person name="Poulain J."/>
            <person name="Riccioni C."/>
            <person name="Rubini A."/>
            <person name="Sitrit Y."/>
            <person name="Splivallo R."/>
            <person name="Traeger S."/>
            <person name="Wang M."/>
            <person name="Zifcakova L."/>
            <person name="Wipf D."/>
            <person name="Zambonelli A."/>
            <person name="Paolocci F."/>
            <person name="Nowrousian M."/>
            <person name="Ottonello S."/>
            <person name="Baldrian P."/>
            <person name="Spatafora J.W."/>
            <person name="Henrissat B."/>
            <person name="Nagy L.G."/>
            <person name="Aury J.M."/>
            <person name="Wincker P."/>
            <person name="Grigoriev I.V."/>
            <person name="Bonfante P."/>
            <person name="Martin F.M."/>
        </authorList>
    </citation>
    <scope>NUCLEOTIDE SEQUENCE [LARGE SCALE GENOMIC DNA]</scope>
    <source>
        <strain evidence="2 3">ATCC MYA-4762</strain>
    </source>
</reference>
<dbReference type="Proteomes" id="UP000267821">
    <property type="component" value="Unassembled WGS sequence"/>
</dbReference>
<feature type="compositionally biased region" description="Basic residues" evidence="1">
    <location>
        <begin position="209"/>
        <end position="221"/>
    </location>
</feature>
<dbReference type="OrthoDB" id="2565191at2759"/>
<evidence type="ECO:0000313" key="2">
    <source>
        <dbReference type="EMBL" id="RPB28849.1"/>
    </source>
</evidence>
<feature type="region of interest" description="Disordered" evidence="1">
    <location>
        <begin position="145"/>
        <end position="229"/>
    </location>
</feature>
<accession>A0A3N4M4P3</accession>
<feature type="compositionally biased region" description="Basic and acidic residues" evidence="1">
    <location>
        <begin position="160"/>
        <end position="176"/>
    </location>
</feature>
<evidence type="ECO:0000256" key="1">
    <source>
        <dbReference type="SAM" id="MobiDB-lite"/>
    </source>
</evidence>
<dbReference type="EMBL" id="ML121528">
    <property type="protein sequence ID" value="RPB28849.1"/>
    <property type="molecule type" value="Genomic_DNA"/>
</dbReference>
<proteinExistence type="predicted"/>
<feature type="compositionally biased region" description="Basic residues" evidence="1">
    <location>
        <begin position="181"/>
        <end position="191"/>
    </location>
</feature>
<feature type="compositionally biased region" description="Low complexity" evidence="1">
    <location>
        <begin position="192"/>
        <end position="203"/>
    </location>
</feature>
<feature type="region of interest" description="Disordered" evidence="1">
    <location>
        <begin position="37"/>
        <end position="70"/>
    </location>
</feature>
<dbReference type="InterPro" id="IPR022793">
    <property type="entry name" value="Rrn10"/>
</dbReference>
<dbReference type="PANTHER" id="PTHR28054:SF1">
    <property type="entry name" value="RNA POLYMERASE I-SPECIFIC TRANSCRIPTION INITIATION FACTOR RRN10"/>
    <property type="match status" value="1"/>
</dbReference>
<organism evidence="2 3">
    <name type="scientific">Terfezia boudieri ATCC MYA-4762</name>
    <dbReference type="NCBI Taxonomy" id="1051890"/>
    <lineage>
        <taxon>Eukaryota</taxon>
        <taxon>Fungi</taxon>
        <taxon>Dikarya</taxon>
        <taxon>Ascomycota</taxon>
        <taxon>Pezizomycotina</taxon>
        <taxon>Pezizomycetes</taxon>
        <taxon>Pezizales</taxon>
        <taxon>Pezizaceae</taxon>
        <taxon>Terfezia</taxon>
    </lineage>
</organism>
<sequence>MAPSGSITTTTSTANPHPRRLITLYDAASARATFQGLLPLPRPSPTNQPQPYHHPAHGPDEILGRRHPAPLQPIPYEDTHNLPSSDLLKAIHQYTSEFYQRHGLTRGAARAMDETGLLVVGVLIEEAVKVCLGAGVGGAGAFVEEDGEEEGGAKRKKRGKGVERTGESDSDSRESTSRSQSHSRKRRRRRAAGAAAGADASTEGESKRISRRRKSRTRRSRGGGEKMQT</sequence>
<protein>
    <submittedName>
        <fullName evidence="2">Uncharacterized protein</fullName>
    </submittedName>
</protein>
<gene>
    <name evidence="2" type="ORF">L211DRAFT_242312</name>
</gene>
<dbReference type="GO" id="GO:0006360">
    <property type="term" value="P:transcription by RNA polymerase I"/>
    <property type="evidence" value="ECO:0007669"/>
    <property type="project" value="InterPro"/>
</dbReference>
<evidence type="ECO:0000313" key="3">
    <source>
        <dbReference type="Proteomes" id="UP000267821"/>
    </source>
</evidence>
<keyword evidence="3" id="KW-1185">Reference proteome</keyword>